<accession>A0AAW2AAU8</accession>
<sequence>MSFTGKSFSKVQTGTASSTSSTKAVEESKKKASLLKDNSWIRSNVNEDKQIESDTNYGKTVLGRYKSTENLVSPQDKTSKTESKTTTVTTSSGSSVQALSKRFGGSQDKLNETRTIGTKTTVKPEPRTSTTTTKIKDGAKITETTVTTTKQDVVKSSTKSGTITDKDLADINTKSSGDYKTEVITVKSTKDTVDGTSPVKTTTSIKTYTKEDVSPTKTTSYSVRSTKSTEDQLYDTLIPTPIKSSDTKPESSDYKTEVVTVKSSKEIIDVPSSPLKTTTSIKTYTKEDVSPTKTTSYSTKSDYKTEVVTVKSSKEIIDVPSSPLKTTTSIKTYTKEDVSPTKTTSYSNKSDYKTEVVTVKSSKEITDVPSSPLKTTTSIKTYTKEDVSPTKTSSYSTKSDYKTEVVTVKSSKDIIDVPTSPVKTTTSIKTYTKEDVSPTKTTSYSLRSTKSTEDQLYDTLLPTSITSSYTKHDGSHEDVSVSKTIRTVYSTNDRNEWSTVTSPSYTRTSYTESRPVDYLSDSLTSKTTTTVYTTPERTVSAKDICTYCHKNMYTDEKIVLDDMNINCHARCFKCGVCNSSLGHLKAGDSLWVYRREIHCESCFGVTRGKWIS</sequence>
<dbReference type="PROSITE" id="PS00478">
    <property type="entry name" value="LIM_DOMAIN_1"/>
    <property type="match status" value="1"/>
</dbReference>
<dbReference type="CDD" id="cd08368">
    <property type="entry name" value="LIM"/>
    <property type="match status" value="1"/>
</dbReference>
<gene>
    <name evidence="7" type="ORF">ABG768_027888</name>
</gene>
<name>A0AAW2AAU8_CULAL</name>
<evidence type="ECO:0000313" key="8">
    <source>
        <dbReference type="Proteomes" id="UP001479290"/>
    </source>
</evidence>
<dbReference type="AlphaFoldDB" id="A0AAW2AAU8"/>
<evidence type="ECO:0000256" key="4">
    <source>
        <dbReference type="PROSITE-ProRule" id="PRU00125"/>
    </source>
</evidence>
<dbReference type="SMART" id="SM00132">
    <property type="entry name" value="LIM"/>
    <property type="match status" value="1"/>
</dbReference>
<dbReference type="Proteomes" id="UP001479290">
    <property type="component" value="Unassembled WGS sequence"/>
</dbReference>
<reference evidence="7 8" key="1">
    <citation type="submission" date="2024-05" db="EMBL/GenBank/DDBJ databases">
        <title>A high-quality chromosomal-level genome assembly of Topmouth culter (Culter alburnus).</title>
        <authorList>
            <person name="Zhao H."/>
        </authorList>
    </citation>
    <scope>NUCLEOTIDE SEQUENCE [LARGE SCALE GENOMIC DNA]</scope>
    <source>
        <strain evidence="7">CATC2023</strain>
        <tissue evidence="7">Muscle</tissue>
    </source>
</reference>
<evidence type="ECO:0000256" key="5">
    <source>
        <dbReference type="SAM" id="MobiDB-lite"/>
    </source>
</evidence>
<dbReference type="GO" id="GO:0046872">
    <property type="term" value="F:metal ion binding"/>
    <property type="evidence" value="ECO:0007669"/>
    <property type="project" value="UniProtKB-KW"/>
</dbReference>
<feature type="compositionally biased region" description="Low complexity" evidence="5">
    <location>
        <begin position="84"/>
        <end position="95"/>
    </location>
</feature>
<protein>
    <recommendedName>
        <fullName evidence="6">LIM zinc-binding domain-containing protein</fullName>
    </recommendedName>
</protein>
<keyword evidence="2 4" id="KW-0862">Zinc</keyword>
<dbReference type="Gene3D" id="2.10.110.10">
    <property type="entry name" value="Cysteine Rich Protein"/>
    <property type="match status" value="1"/>
</dbReference>
<dbReference type="EMBL" id="JAWDJR010000009">
    <property type="protein sequence ID" value="KAK9969739.1"/>
    <property type="molecule type" value="Genomic_DNA"/>
</dbReference>
<feature type="region of interest" description="Disordered" evidence="5">
    <location>
        <begin position="1"/>
        <end position="136"/>
    </location>
</feature>
<dbReference type="InterPro" id="IPR001781">
    <property type="entry name" value="Znf_LIM"/>
</dbReference>
<keyword evidence="8" id="KW-1185">Reference proteome</keyword>
<evidence type="ECO:0000256" key="1">
    <source>
        <dbReference type="ARBA" id="ARBA00022723"/>
    </source>
</evidence>
<comment type="caution">
    <text evidence="7">The sequence shown here is derived from an EMBL/GenBank/DDBJ whole genome shotgun (WGS) entry which is preliminary data.</text>
</comment>
<organism evidence="7 8">
    <name type="scientific">Culter alburnus</name>
    <name type="common">Topmouth culter</name>
    <dbReference type="NCBI Taxonomy" id="194366"/>
    <lineage>
        <taxon>Eukaryota</taxon>
        <taxon>Metazoa</taxon>
        <taxon>Chordata</taxon>
        <taxon>Craniata</taxon>
        <taxon>Vertebrata</taxon>
        <taxon>Euteleostomi</taxon>
        <taxon>Actinopterygii</taxon>
        <taxon>Neopterygii</taxon>
        <taxon>Teleostei</taxon>
        <taxon>Ostariophysi</taxon>
        <taxon>Cypriniformes</taxon>
        <taxon>Xenocyprididae</taxon>
        <taxon>Xenocypridinae</taxon>
        <taxon>Culter</taxon>
    </lineage>
</organism>
<dbReference type="PROSITE" id="PS50023">
    <property type="entry name" value="LIM_DOMAIN_2"/>
    <property type="match status" value="1"/>
</dbReference>
<evidence type="ECO:0000256" key="2">
    <source>
        <dbReference type="ARBA" id="ARBA00022833"/>
    </source>
</evidence>
<keyword evidence="3 4" id="KW-0440">LIM domain</keyword>
<feature type="compositionally biased region" description="Polar residues" evidence="5">
    <location>
        <begin position="1"/>
        <end position="14"/>
    </location>
</feature>
<dbReference type="GO" id="GO:0005737">
    <property type="term" value="C:cytoplasm"/>
    <property type="evidence" value="ECO:0007669"/>
    <property type="project" value="TreeGrafter"/>
</dbReference>
<dbReference type="InterPro" id="IPR052621">
    <property type="entry name" value="Cell_Prolif/Cornif_Regul"/>
</dbReference>
<evidence type="ECO:0000259" key="6">
    <source>
        <dbReference type="PROSITE" id="PS50023"/>
    </source>
</evidence>
<dbReference type="PANTHER" id="PTHR15468:SF7">
    <property type="entry name" value="SCIELLIN"/>
    <property type="match status" value="1"/>
</dbReference>
<feature type="compositionally biased region" description="Polar residues" evidence="5">
    <location>
        <begin position="113"/>
        <end position="133"/>
    </location>
</feature>
<feature type="domain" description="LIM zinc-binding" evidence="6">
    <location>
        <begin position="543"/>
        <end position="609"/>
    </location>
</feature>
<evidence type="ECO:0000313" key="7">
    <source>
        <dbReference type="EMBL" id="KAK9969739.1"/>
    </source>
</evidence>
<dbReference type="GO" id="GO:0008544">
    <property type="term" value="P:epidermis development"/>
    <property type="evidence" value="ECO:0007669"/>
    <property type="project" value="TreeGrafter"/>
</dbReference>
<evidence type="ECO:0000256" key="3">
    <source>
        <dbReference type="ARBA" id="ARBA00023038"/>
    </source>
</evidence>
<keyword evidence="1 4" id="KW-0479">Metal-binding</keyword>
<dbReference type="PANTHER" id="PTHR15468">
    <property type="entry name" value="ZNF185"/>
    <property type="match status" value="1"/>
</dbReference>
<proteinExistence type="predicted"/>